<reference evidence="1 2" key="1">
    <citation type="submission" date="2021-06" db="EMBL/GenBank/DDBJ databases">
        <title>Caerostris darwini draft genome.</title>
        <authorList>
            <person name="Kono N."/>
            <person name="Arakawa K."/>
        </authorList>
    </citation>
    <scope>NUCLEOTIDE SEQUENCE [LARGE SCALE GENOMIC DNA]</scope>
</reference>
<comment type="caution">
    <text evidence="1">The sequence shown here is derived from an EMBL/GenBank/DDBJ whole genome shotgun (WGS) entry which is preliminary data.</text>
</comment>
<evidence type="ECO:0000313" key="1">
    <source>
        <dbReference type="EMBL" id="GIY14013.1"/>
    </source>
</evidence>
<name>A0AAV4R1R7_9ARAC</name>
<proteinExistence type="predicted"/>
<dbReference type="Proteomes" id="UP001054837">
    <property type="component" value="Unassembled WGS sequence"/>
</dbReference>
<keyword evidence="2" id="KW-1185">Reference proteome</keyword>
<sequence length="161" mass="18882">MDTIAELTRIAEHEFIIEFSNLCFSDEKATLTFKPRITCPGSTSWWIEVQLLPTLFNSTNMGVAIRVRRTDCRIVVPKVNMAVSLTDKDRKLLGFKHVQFFVSYAIEEPYSFKFLFPRFMLNFFSGEDFRFSVKMDISECCNENANFYCECRINHSKINRK</sequence>
<dbReference type="AlphaFoldDB" id="A0AAV4R1R7"/>
<gene>
    <name evidence="1" type="ORF">CDAR_433891</name>
</gene>
<dbReference type="EMBL" id="BPLQ01005309">
    <property type="protein sequence ID" value="GIY14013.1"/>
    <property type="molecule type" value="Genomic_DNA"/>
</dbReference>
<evidence type="ECO:0000313" key="2">
    <source>
        <dbReference type="Proteomes" id="UP001054837"/>
    </source>
</evidence>
<accession>A0AAV4R1R7</accession>
<protein>
    <submittedName>
        <fullName evidence="1">Uncharacterized protein</fullName>
    </submittedName>
</protein>
<organism evidence="1 2">
    <name type="scientific">Caerostris darwini</name>
    <dbReference type="NCBI Taxonomy" id="1538125"/>
    <lineage>
        <taxon>Eukaryota</taxon>
        <taxon>Metazoa</taxon>
        <taxon>Ecdysozoa</taxon>
        <taxon>Arthropoda</taxon>
        <taxon>Chelicerata</taxon>
        <taxon>Arachnida</taxon>
        <taxon>Araneae</taxon>
        <taxon>Araneomorphae</taxon>
        <taxon>Entelegynae</taxon>
        <taxon>Araneoidea</taxon>
        <taxon>Araneidae</taxon>
        <taxon>Caerostris</taxon>
    </lineage>
</organism>